<dbReference type="Proteomes" id="UP001295740">
    <property type="component" value="Unassembled WGS sequence"/>
</dbReference>
<keyword evidence="3" id="KW-1185">Reference proteome</keyword>
<gene>
    <name evidence="2" type="ORF">KHLLAP_LOCUS14276</name>
</gene>
<accession>A0AAI8VZ97</accession>
<sequence length="54" mass="5872">MSNLIQLIGFAPNERERWHGGEDGKPPNPSGRAAKTDGAKEQQPQDPGAQRIGY</sequence>
<reference evidence="2" key="1">
    <citation type="submission" date="2023-10" db="EMBL/GenBank/DDBJ databases">
        <authorList>
            <person name="Hackl T."/>
        </authorList>
    </citation>
    <scope>NUCLEOTIDE SEQUENCE</scope>
</reference>
<protein>
    <submittedName>
        <fullName evidence="2">Uu.00g019270.m01.CDS01</fullName>
    </submittedName>
</protein>
<name>A0AAI8VZ97_9PEZI</name>
<dbReference type="AlphaFoldDB" id="A0AAI8VZ97"/>
<evidence type="ECO:0000313" key="2">
    <source>
        <dbReference type="EMBL" id="CAJ2513808.1"/>
    </source>
</evidence>
<proteinExistence type="predicted"/>
<dbReference type="EMBL" id="CAUWAG010000020">
    <property type="protein sequence ID" value="CAJ2513808.1"/>
    <property type="molecule type" value="Genomic_DNA"/>
</dbReference>
<feature type="region of interest" description="Disordered" evidence="1">
    <location>
        <begin position="1"/>
        <end position="54"/>
    </location>
</feature>
<evidence type="ECO:0000313" key="3">
    <source>
        <dbReference type="Proteomes" id="UP001295740"/>
    </source>
</evidence>
<comment type="caution">
    <text evidence="2">The sequence shown here is derived from an EMBL/GenBank/DDBJ whole genome shotgun (WGS) entry which is preliminary data.</text>
</comment>
<evidence type="ECO:0000256" key="1">
    <source>
        <dbReference type="SAM" id="MobiDB-lite"/>
    </source>
</evidence>
<feature type="compositionally biased region" description="Basic and acidic residues" evidence="1">
    <location>
        <begin position="13"/>
        <end position="25"/>
    </location>
</feature>
<organism evidence="2 3">
    <name type="scientific">Anthostomella pinea</name>
    <dbReference type="NCBI Taxonomy" id="933095"/>
    <lineage>
        <taxon>Eukaryota</taxon>
        <taxon>Fungi</taxon>
        <taxon>Dikarya</taxon>
        <taxon>Ascomycota</taxon>
        <taxon>Pezizomycotina</taxon>
        <taxon>Sordariomycetes</taxon>
        <taxon>Xylariomycetidae</taxon>
        <taxon>Xylariales</taxon>
        <taxon>Xylariaceae</taxon>
        <taxon>Anthostomella</taxon>
    </lineage>
</organism>